<evidence type="ECO:0000256" key="6">
    <source>
        <dbReference type="ARBA" id="ARBA00022989"/>
    </source>
</evidence>
<dbReference type="PANTHER" id="PTHR11101">
    <property type="entry name" value="PHOSPHATE TRANSPORTER"/>
    <property type="match status" value="1"/>
</dbReference>
<dbReference type="GO" id="GO:0016020">
    <property type="term" value="C:membrane"/>
    <property type="evidence" value="ECO:0007669"/>
    <property type="project" value="UniProtKB-SubCell"/>
</dbReference>
<name>A0A914ENA4_9BILA</name>
<dbReference type="GO" id="GO:0005315">
    <property type="term" value="F:phosphate transmembrane transporter activity"/>
    <property type="evidence" value="ECO:0007669"/>
    <property type="project" value="InterPro"/>
</dbReference>
<proteinExistence type="inferred from homology"/>
<dbReference type="GO" id="GO:0035435">
    <property type="term" value="P:phosphate ion transmembrane transport"/>
    <property type="evidence" value="ECO:0007669"/>
    <property type="project" value="TreeGrafter"/>
</dbReference>
<evidence type="ECO:0000313" key="10">
    <source>
        <dbReference type="WBParaSite" id="ACRNAN_scaffold9707.g11436.t1"/>
    </source>
</evidence>
<evidence type="ECO:0000256" key="7">
    <source>
        <dbReference type="ARBA" id="ARBA00023136"/>
    </source>
</evidence>
<reference evidence="10" key="1">
    <citation type="submission" date="2022-11" db="UniProtKB">
        <authorList>
            <consortium name="WormBaseParasite"/>
        </authorList>
    </citation>
    <scope>IDENTIFICATION</scope>
</reference>
<evidence type="ECO:0000256" key="2">
    <source>
        <dbReference type="ARBA" id="ARBA00009916"/>
    </source>
</evidence>
<keyword evidence="9" id="KW-1185">Reference proteome</keyword>
<evidence type="ECO:0000313" key="9">
    <source>
        <dbReference type="Proteomes" id="UP000887540"/>
    </source>
</evidence>
<sequence>MGFAHGANDISNAIAPLSAIWLVYQDGKISAVDEETPILILFYGILGICAGLTILGHRVIRTVGKNMTEVHPASGFTIEFGAALTVLIASKIGIPVSTTHCLVGSVVAVGMIKSGRGIDWKLFGNIAISWIVTLPAAGLVSAGIIALLHIWIK</sequence>
<dbReference type="InterPro" id="IPR001204">
    <property type="entry name" value="Phos_transporter"/>
</dbReference>
<keyword evidence="3" id="KW-0813">Transport</keyword>
<evidence type="ECO:0000256" key="4">
    <source>
        <dbReference type="ARBA" id="ARBA00022592"/>
    </source>
</evidence>
<keyword evidence="6 8" id="KW-1133">Transmembrane helix</keyword>
<keyword evidence="5 8" id="KW-0812">Transmembrane</keyword>
<evidence type="ECO:0000256" key="8">
    <source>
        <dbReference type="SAM" id="Phobius"/>
    </source>
</evidence>
<keyword evidence="4" id="KW-0592">Phosphate transport</keyword>
<comment type="similarity">
    <text evidence="2">Belongs to the inorganic phosphate transporter (PiT) (TC 2.A.20) family.</text>
</comment>
<organism evidence="9 10">
    <name type="scientific">Acrobeloides nanus</name>
    <dbReference type="NCBI Taxonomy" id="290746"/>
    <lineage>
        <taxon>Eukaryota</taxon>
        <taxon>Metazoa</taxon>
        <taxon>Ecdysozoa</taxon>
        <taxon>Nematoda</taxon>
        <taxon>Chromadorea</taxon>
        <taxon>Rhabditida</taxon>
        <taxon>Tylenchina</taxon>
        <taxon>Cephalobomorpha</taxon>
        <taxon>Cephaloboidea</taxon>
        <taxon>Cephalobidae</taxon>
        <taxon>Acrobeloides</taxon>
    </lineage>
</organism>
<dbReference type="Pfam" id="PF01384">
    <property type="entry name" value="PHO4"/>
    <property type="match status" value="1"/>
</dbReference>
<dbReference type="AlphaFoldDB" id="A0A914ENA4"/>
<feature type="transmembrane region" description="Helical" evidence="8">
    <location>
        <begin position="38"/>
        <end position="60"/>
    </location>
</feature>
<feature type="transmembrane region" description="Helical" evidence="8">
    <location>
        <begin position="80"/>
        <end position="110"/>
    </location>
</feature>
<evidence type="ECO:0000256" key="5">
    <source>
        <dbReference type="ARBA" id="ARBA00022692"/>
    </source>
</evidence>
<evidence type="ECO:0000256" key="3">
    <source>
        <dbReference type="ARBA" id="ARBA00022448"/>
    </source>
</evidence>
<accession>A0A914ENA4</accession>
<dbReference type="WBParaSite" id="ACRNAN_scaffold9707.g11436.t1">
    <property type="protein sequence ID" value="ACRNAN_scaffold9707.g11436.t1"/>
    <property type="gene ID" value="ACRNAN_scaffold9707.g11436"/>
</dbReference>
<keyword evidence="7 8" id="KW-0472">Membrane</keyword>
<comment type="subcellular location">
    <subcellularLocation>
        <location evidence="1">Membrane</location>
        <topology evidence="1">Multi-pass membrane protein</topology>
    </subcellularLocation>
</comment>
<dbReference type="PANTHER" id="PTHR11101:SF80">
    <property type="entry name" value="PHOSPHATE TRANSPORTER"/>
    <property type="match status" value="1"/>
</dbReference>
<feature type="transmembrane region" description="Helical" evidence="8">
    <location>
        <begin position="122"/>
        <end position="152"/>
    </location>
</feature>
<evidence type="ECO:0000256" key="1">
    <source>
        <dbReference type="ARBA" id="ARBA00004141"/>
    </source>
</evidence>
<dbReference type="Proteomes" id="UP000887540">
    <property type="component" value="Unplaced"/>
</dbReference>
<protein>
    <submittedName>
        <fullName evidence="10">Uncharacterized protein</fullName>
    </submittedName>
</protein>